<feature type="transmembrane region" description="Helical" evidence="7">
    <location>
        <begin position="99"/>
        <end position="125"/>
    </location>
</feature>
<dbReference type="PROSITE" id="PS50928">
    <property type="entry name" value="ABC_TM1"/>
    <property type="match status" value="1"/>
</dbReference>
<comment type="subcellular location">
    <subcellularLocation>
        <location evidence="1 7">Cell membrane</location>
        <topology evidence="1 7">Multi-pass membrane protein</topology>
    </subcellularLocation>
</comment>
<dbReference type="Pfam" id="PF00528">
    <property type="entry name" value="BPD_transp_1"/>
    <property type="match status" value="1"/>
</dbReference>
<feature type="transmembrane region" description="Helical" evidence="7">
    <location>
        <begin position="218"/>
        <end position="243"/>
    </location>
</feature>
<dbReference type="RefSeq" id="WP_055650344.1">
    <property type="nucleotide sequence ID" value="NZ_CZAZ01000011.1"/>
</dbReference>
<name>A0AAW9WBN4_9FIRM</name>
<proteinExistence type="inferred from homology"/>
<feature type="transmembrane region" description="Helical" evidence="7">
    <location>
        <begin position="264"/>
        <end position="285"/>
    </location>
</feature>
<sequence>MEKIKNNTASAAAGGTKRKNESMFSIFLRRMARRKEAMFGLSILIILAVLAILAPYICRYNYAEMNLQNAFAPPSREHWLGTDSMGRDMLSRILYGGRFSLSVGIVSVAISGTGGLILGSIAGFFGGKVDNLIMRFLDIFHSIPQVLMAICVSSVLGAGFFKTVLAVGIAGIPNFARTIRANILAIRGLEYIEAAESINCRNARIIFRHVIPNAITPFIVHCTLAIAGGLIVSATLSYIGLGVQPPLPEWGAMLSDARSYVRQYPYLMICPGVFIMIVVMSFNLIGDAVRDALDPKLNK</sequence>
<keyword evidence="3" id="KW-1003">Cell membrane</keyword>
<dbReference type="EMBL" id="WNME01000002">
    <property type="protein sequence ID" value="MUB62116.1"/>
    <property type="molecule type" value="Genomic_DNA"/>
</dbReference>
<evidence type="ECO:0000256" key="6">
    <source>
        <dbReference type="ARBA" id="ARBA00023136"/>
    </source>
</evidence>
<evidence type="ECO:0000256" key="2">
    <source>
        <dbReference type="ARBA" id="ARBA00022448"/>
    </source>
</evidence>
<dbReference type="GO" id="GO:0005886">
    <property type="term" value="C:plasma membrane"/>
    <property type="evidence" value="ECO:0007669"/>
    <property type="project" value="UniProtKB-SubCell"/>
</dbReference>
<dbReference type="SUPFAM" id="SSF161098">
    <property type="entry name" value="MetI-like"/>
    <property type="match status" value="1"/>
</dbReference>
<keyword evidence="6 7" id="KW-0472">Membrane</keyword>
<dbReference type="InterPro" id="IPR050366">
    <property type="entry name" value="BP-dependent_transpt_permease"/>
</dbReference>
<evidence type="ECO:0000256" key="3">
    <source>
        <dbReference type="ARBA" id="ARBA00022475"/>
    </source>
</evidence>
<dbReference type="PANTHER" id="PTHR43386:SF1">
    <property type="entry name" value="D,D-DIPEPTIDE TRANSPORT SYSTEM PERMEASE PROTEIN DDPC-RELATED"/>
    <property type="match status" value="1"/>
</dbReference>
<gene>
    <name evidence="9" type="ORF">GNE07_03375</name>
</gene>
<evidence type="ECO:0000256" key="7">
    <source>
        <dbReference type="RuleBase" id="RU363032"/>
    </source>
</evidence>
<evidence type="ECO:0000259" key="8">
    <source>
        <dbReference type="PROSITE" id="PS50928"/>
    </source>
</evidence>
<feature type="domain" description="ABC transmembrane type-1" evidence="8">
    <location>
        <begin position="97"/>
        <end position="286"/>
    </location>
</feature>
<dbReference type="PANTHER" id="PTHR43386">
    <property type="entry name" value="OLIGOPEPTIDE TRANSPORT SYSTEM PERMEASE PROTEIN APPC"/>
    <property type="match status" value="1"/>
</dbReference>
<comment type="similarity">
    <text evidence="7">Belongs to the binding-protein-dependent transport system permease family.</text>
</comment>
<keyword evidence="5 7" id="KW-1133">Transmembrane helix</keyword>
<dbReference type="CDD" id="cd06261">
    <property type="entry name" value="TM_PBP2"/>
    <property type="match status" value="1"/>
</dbReference>
<evidence type="ECO:0000256" key="5">
    <source>
        <dbReference type="ARBA" id="ARBA00022989"/>
    </source>
</evidence>
<protein>
    <submittedName>
        <fullName evidence="9">ABC transporter permease subunit</fullName>
    </submittedName>
</protein>
<dbReference type="Gene3D" id="1.10.3720.10">
    <property type="entry name" value="MetI-like"/>
    <property type="match status" value="1"/>
</dbReference>
<dbReference type="InterPro" id="IPR000515">
    <property type="entry name" value="MetI-like"/>
</dbReference>
<feature type="transmembrane region" description="Helical" evidence="7">
    <location>
        <begin position="37"/>
        <end position="57"/>
    </location>
</feature>
<organism evidence="9 10">
    <name type="scientific">Hungatella hathewayi</name>
    <dbReference type="NCBI Taxonomy" id="154046"/>
    <lineage>
        <taxon>Bacteria</taxon>
        <taxon>Bacillati</taxon>
        <taxon>Bacillota</taxon>
        <taxon>Clostridia</taxon>
        <taxon>Lachnospirales</taxon>
        <taxon>Lachnospiraceae</taxon>
        <taxon>Hungatella</taxon>
    </lineage>
</organism>
<dbReference type="AlphaFoldDB" id="A0AAW9WBN4"/>
<reference evidence="9 10" key="1">
    <citation type="submission" date="2019-09" db="EMBL/GenBank/DDBJ databases">
        <title>Draft genome sequencing of Hungatella hathewayi 123Y-2.</title>
        <authorList>
            <person name="Lv Q."/>
            <person name="Li S."/>
        </authorList>
    </citation>
    <scope>NUCLEOTIDE SEQUENCE [LARGE SCALE GENOMIC DNA]</scope>
    <source>
        <strain evidence="9 10">123Y-2</strain>
    </source>
</reference>
<keyword evidence="2 7" id="KW-0813">Transport</keyword>
<dbReference type="Proteomes" id="UP000434223">
    <property type="component" value="Unassembled WGS sequence"/>
</dbReference>
<evidence type="ECO:0000256" key="1">
    <source>
        <dbReference type="ARBA" id="ARBA00004651"/>
    </source>
</evidence>
<comment type="caution">
    <text evidence="9">The sequence shown here is derived from an EMBL/GenBank/DDBJ whole genome shotgun (WGS) entry which is preliminary data.</text>
</comment>
<evidence type="ECO:0000313" key="10">
    <source>
        <dbReference type="Proteomes" id="UP000434223"/>
    </source>
</evidence>
<accession>A0AAW9WBN4</accession>
<dbReference type="InterPro" id="IPR025966">
    <property type="entry name" value="OppC_N"/>
</dbReference>
<dbReference type="InterPro" id="IPR035906">
    <property type="entry name" value="MetI-like_sf"/>
</dbReference>
<keyword evidence="4 7" id="KW-0812">Transmembrane</keyword>
<dbReference type="Pfam" id="PF12911">
    <property type="entry name" value="OppC_N"/>
    <property type="match status" value="1"/>
</dbReference>
<evidence type="ECO:0000256" key="4">
    <source>
        <dbReference type="ARBA" id="ARBA00022692"/>
    </source>
</evidence>
<dbReference type="GO" id="GO:0055085">
    <property type="term" value="P:transmembrane transport"/>
    <property type="evidence" value="ECO:0007669"/>
    <property type="project" value="InterPro"/>
</dbReference>
<evidence type="ECO:0000313" key="9">
    <source>
        <dbReference type="EMBL" id="MUB62116.1"/>
    </source>
</evidence>